<dbReference type="PROSITE" id="PS50088">
    <property type="entry name" value="ANK_REPEAT"/>
    <property type="match status" value="2"/>
</dbReference>
<keyword evidence="4" id="KW-0479">Metal-binding</keyword>
<dbReference type="InterPro" id="IPR002110">
    <property type="entry name" value="Ankyrin_rpt"/>
</dbReference>
<dbReference type="PANTHER" id="PTHR24171">
    <property type="entry name" value="ANKYRIN REPEAT DOMAIN-CONTAINING PROTEIN 39-RELATED"/>
    <property type="match status" value="1"/>
</dbReference>
<dbReference type="EMBL" id="JBBNAG010000013">
    <property type="protein sequence ID" value="KAK9083021.1"/>
    <property type="molecule type" value="Genomic_DNA"/>
</dbReference>
<dbReference type="Pfam" id="PF13920">
    <property type="entry name" value="zf-C3HC4_3"/>
    <property type="match status" value="1"/>
</dbReference>
<evidence type="ECO:0000256" key="2">
    <source>
        <dbReference type="ARBA" id="ARBA00023043"/>
    </source>
</evidence>
<evidence type="ECO:0000259" key="6">
    <source>
        <dbReference type="PROSITE" id="PS50089"/>
    </source>
</evidence>
<reference evidence="7 8" key="1">
    <citation type="submission" date="2024-01" db="EMBL/GenBank/DDBJ databases">
        <title>Genome assemblies of Stephania.</title>
        <authorList>
            <person name="Yang L."/>
        </authorList>
    </citation>
    <scope>NUCLEOTIDE SEQUENCE [LARGE SCALE GENOMIC DNA]</scope>
    <source>
        <strain evidence="7">JXDWG</strain>
        <tissue evidence="7">Leaf</tissue>
    </source>
</reference>
<dbReference type="Gene3D" id="3.30.40.10">
    <property type="entry name" value="Zinc/RING finger domain, C3HC4 (zinc finger)"/>
    <property type="match status" value="1"/>
</dbReference>
<dbReference type="PROSITE" id="PS50089">
    <property type="entry name" value="ZF_RING_2"/>
    <property type="match status" value="1"/>
</dbReference>
<protein>
    <recommendedName>
        <fullName evidence="6">RING-type domain-containing protein</fullName>
    </recommendedName>
</protein>
<comment type="caution">
    <text evidence="7">The sequence shown here is derived from an EMBL/GenBank/DDBJ whole genome shotgun (WGS) entry which is preliminary data.</text>
</comment>
<keyword evidence="2 3" id="KW-0040">ANK repeat</keyword>
<gene>
    <name evidence="7" type="ORF">Scep_029492</name>
</gene>
<dbReference type="SUPFAM" id="SSF57850">
    <property type="entry name" value="RING/U-box"/>
    <property type="match status" value="1"/>
</dbReference>
<feature type="repeat" description="ANK" evidence="3">
    <location>
        <begin position="75"/>
        <end position="107"/>
    </location>
</feature>
<dbReference type="SMART" id="SM00184">
    <property type="entry name" value="RING"/>
    <property type="match status" value="1"/>
</dbReference>
<dbReference type="Gene3D" id="1.25.40.20">
    <property type="entry name" value="Ankyrin repeat-containing domain"/>
    <property type="match status" value="1"/>
</dbReference>
<dbReference type="InterPro" id="IPR013083">
    <property type="entry name" value="Znf_RING/FYVE/PHD"/>
</dbReference>
<dbReference type="PANTHER" id="PTHR24171:SF9">
    <property type="entry name" value="ANKYRIN REPEAT DOMAIN-CONTAINING PROTEIN 39"/>
    <property type="match status" value="1"/>
</dbReference>
<evidence type="ECO:0000256" key="1">
    <source>
        <dbReference type="ARBA" id="ARBA00022737"/>
    </source>
</evidence>
<proteinExistence type="predicted"/>
<keyword evidence="4" id="KW-0863">Zinc-finger</keyword>
<evidence type="ECO:0000256" key="3">
    <source>
        <dbReference type="PROSITE-ProRule" id="PRU00023"/>
    </source>
</evidence>
<feature type="repeat" description="ANK" evidence="3">
    <location>
        <begin position="39"/>
        <end position="72"/>
    </location>
</feature>
<name>A0AAP0DXU0_9MAGN</name>
<organism evidence="7 8">
    <name type="scientific">Stephania cephalantha</name>
    <dbReference type="NCBI Taxonomy" id="152367"/>
    <lineage>
        <taxon>Eukaryota</taxon>
        <taxon>Viridiplantae</taxon>
        <taxon>Streptophyta</taxon>
        <taxon>Embryophyta</taxon>
        <taxon>Tracheophyta</taxon>
        <taxon>Spermatophyta</taxon>
        <taxon>Magnoliopsida</taxon>
        <taxon>Ranunculales</taxon>
        <taxon>Menispermaceae</taxon>
        <taxon>Menispermoideae</taxon>
        <taxon>Cissampelideae</taxon>
        <taxon>Stephania</taxon>
    </lineage>
</organism>
<evidence type="ECO:0000313" key="7">
    <source>
        <dbReference type="EMBL" id="KAK9083021.1"/>
    </source>
</evidence>
<keyword evidence="4" id="KW-0862">Zinc</keyword>
<sequence>MGQQVSKSELVFQHASAGNVEAIKALHREGANLEWIDADGKTPLILACMNPHHYDVAKTLIELGANVNAYRRGRHAGCPLHHSAKSGLDRTVKLLLTHGANALRMNDAGQTPLDVARVKRYSNVVRTIESHISLFSGWLRQLYGVGFLQALAPQLFSRKIWVVVLPSVKRGKSLKYVVALYSSQQFANDALFILDGGEENLWYTLELVKAFCIVTRLAVNLEKSEVLGTKVKLAPADEGNKQQLQWFYNACRGICQVSNTNGWGSANYHNGNGWIQPVPPRGASSSDWIDEPAIDKYNGWGTMSTKPSGNQSQQLVYTSNGFEGSIQIDQNVSDTASTSEPPPSAADIGWLNKPDKKFHHGCSASEAGPSRSIPPHDLTDVPVANTILEPAFVPLAPLVLESADDEQLVQYPSVDTSPVDLTISSVENSPEKTKVKKDTDDSSSCAICLDAPIEGACIPCGHMAGCMSCLHEIKTKKWGCPVCRANIDQVLRLYSV</sequence>
<evidence type="ECO:0000256" key="4">
    <source>
        <dbReference type="PROSITE-ProRule" id="PRU00175"/>
    </source>
</evidence>
<dbReference type="CDD" id="cd23129">
    <property type="entry name" value="RING-HC_XBAT35-like"/>
    <property type="match status" value="1"/>
</dbReference>
<dbReference type="InterPro" id="IPR036770">
    <property type="entry name" value="Ankyrin_rpt-contain_sf"/>
</dbReference>
<feature type="domain" description="RING-type" evidence="6">
    <location>
        <begin position="445"/>
        <end position="484"/>
    </location>
</feature>
<dbReference type="PROSITE" id="PS50297">
    <property type="entry name" value="ANK_REP_REGION"/>
    <property type="match status" value="1"/>
</dbReference>
<keyword evidence="1" id="KW-0677">Repeat</keyword>
<dbReference type="Pfam" id="PF12796">
    <property type="entry name" value="Ank_2"/>
    <property type="match status" value="1"/>
</dbReference>
<dbReference type="Proteomes" id="UP001419268">
    <property type="component" value="Unassembled WGS sequence"/>
</dbReference>
<evidence type="ECO:0000313" key="8">
    <source>
        <dbReference type="Proteomes" id="UP001419268"/>
    </source>
</evidence>
<keyword evidence="8" id="KW-1185">Reference proteome</keyword>
<evidence type="ECO:0000256" key="5">
    <source>
        <dbReference type="SAM" id="MobiDB-lite"/>
    </source>
</evidence>
<feature type="region of interest" description="Disordered" evidence="5">
    <location>
        <begin position="332"/>
        <end position="352"/>
    </location>
</feature>
<dbReference type="InterPro" id="IPR001841">
    <property type="entry name" value="Znf_RING"/>
</dbReference>
<accession>A0AAP0DXU0</accession>
<dbReference type="AlphaFoldDB" id="A0AAP0DXU0"/>
<dbReference type="SMART" id="SM00248">
    <property type="entry name" value="ANK"/>
    <property type="match status" value="3"/>
</dbReference>
<dbReference type="SUPFAM" id="SSF48403">
    <property type="entry name" value="Ankyrin repeat"/>
    <property type="match status" value="1"/>
</dbReference>
<dbReference type="GO" id="GO:0008270">
    <property type="term" value="F:zinc ion binding"/>
    <property type="evidence" value="ECO:0007669"/>
    <property type="project" value="UniProtKB-KW"/>
</dbReference>